<feature type="compositionally biased region" description="Basic and acidic residues" evidence="1">
    <location>
        <begin position="358"/>
        <end position="369"/>
    </location>
</feature>
<dbReference type="Gene3D" id="3.40.50.300">
    <property type="entry name" value="P-loop containing nucleotide triphosphate hydrolases"/>
    <property type="match status" value="1"/>
</dbReference>
<feature type="compositionally biased region" description="Basic and acidic residues" evidence="1">
    <location>
        <begin position="415"/>
        <end position="424"/>
    </location>
</feature>
<dbReference type="AlphaFoldDB" id="A0A0F7UQ12"/>
<feature type="compositionally biased region" description="Low complexity" evidence="1">
    <location>
        <begin position="273"/>
        <end position="285"/>
    </location>
</feature>
<feature type="compositionally biased region" description="Polar residues" evidence="1">
    <location>
        <begin position="185"/>
        <end position="197"/>
    </location>
</feature>
<feature type="region of interest" description="Disordered" evidence="1">
    <location>
        <begin position="344"/>
        <end position="424"/>
    </location>
</feature>
<feature type="compositionally biased region" description="Basic and acidic residues" evidence="1">
    <location>
        <begin position="386"/>
        <end position="403"/>
    </location>
</feature>
<dbReference type="EMBL" id="LN714486">
    <property type="protein sequence ID" value="CEL70227.1"/>
    <property type="molecule type" value="Genomic_DNA"/>
</dbReference>
<proteinExistence type="predicted"/>
<evidence type="ECO:0000256" key="1">
    <source>
        <dbReference type="SAM" id="MobiDB-lite"/>
    </source>
</evidence>
<evidence type="ECO:0000313" key="2">
    <source>
        <dbReference type="EMBL" id="CEL70227.1"/>
    </source>
</evidence>
<keyword evidence="2" id="KW-0418">Kinase</keyword>
<dbReference type="SUPFAM" id="SSF52540">
    <property type="entry name" value="P-loop containing nucleoside triphosphate hydrolases"/>
    <property type="match status" value="1"/>
</dbReference>
<dbReference type="PANTHER" id="PTHR10285">
    <property type="entry name" value="URIDINE KINASE"/>
    <property type="match status" value="1"/>
</dbReference>
<protein>
    <submittedName>
        <fullName evidence="2">Uridine kinase</fullName>
    </submittedName>
</protein>
<keyword evidence="2" id="KW-0808">Transferase</keyword>
<feature type="region of interest" description="Disordered" evidence="1">
    <location>
        <begin position="185"/>
        <end position="244"/>
    </location>
</feature>
<feature type="region of interest" description="Disordered" evidence="1">
    <location>
        <begin position="258"/>
        <end position="289"/>
    </location>
</feature>
<dbReference type="InterPro" id="IPR027417">
    <property type="entry name" value="P-loop_NTPase"/>
</dbReference>
<gene>
    <name evidence="2" type="ORF">BN1204_059127</name>
</gene>
<name>A0A0F7UQ12_NEOCL</name>
<sequence>MEGGSASLPAVSSCHQAPQLSSGPTFPSHVSRLPCSDIRKIAAFTLDALLEASCGNKDALYSVAASPIPSRCFRRTDCGCLCGPQTCANGTAVPSHPLPLHPELSFEVSLFRNKSVGEATSLHTPAAGAPISHFSHLRASSPSGRCASTLSHVPCYRGAAGACESPCCSVIESLFPLPQREIPQNKQGRTTARSQTVPCGGEHSTDRAGAPAAQRFPGGRNGPGCGSEKGSDGEIDRGGNVLHGRGGDAVSLHFASRERRGSCTGDTPAEPVSDSLSLHFSSHTHSGARHMALDEERGARGQGTDIHGHRRFLVALGGLPGSGKSTLGRRLSAEINRLWSEGRRQWQEEQRRHALTPDSERLSSAERSAEPWVSAGPSDLGQEGNGGREDAHVTEPEPGKEGTDVPMQSRGCSTPERKSVDGDLERTKQENMQGVCVAVGMDGFHFTRAQLSQFPDPAEAFRRRGAAWTFDMPAFWRTLHDVKYRPDRSIPFPTFDHSTKASDPVPGGCVISPETRIVIVEGLYLCLSEAGDQGEATASMERPRREWFNHDDSLFDVLLFLHTPLWTGSDAVNAAFILSHVDTAHLNAVITHE</sequence>
<dbReference type="GO" id="GO:0016301">
    <property type="term" value="F:kinase activity"/>
    <property type="evidence" value="ECO:0007669"/>
    <property type="project" value="UniProtKB-KW"/>
</dbReference>
<reference evidence="2" key="1">
    <citation type="journal article" date="2015" name="PLoS ONE">
        <title>Comprehensive Evaluation of Toxoplasma gondii VEG and Neospora caninum LIV Genomes with Tachyzoite Stage Transcriptome and Proteome Defines Novel Transcript Features.</title>
        <authorList>
            <person name="Ramaprasad A."/>
            <person name="Mourier T."/>
            <person name="Naeem R."/>
            <person name="Malas T.B."/>
            <person name="Moussa E."/>
            <person name="Panigrahi A."/>
            <person name="Vermont S.J."/>
            <person name="Otto T.D."/>
            <person name="Wastling J."/>
            <person name="Pain A."/>
        </authorList>
    </citation>
    <scope>NUCLEOTIDE SEQUENCE</scope>
    <source>
        <strain evidence="2">Liverpool</strain>
    </source>
</reference>
<accession>A0A0F7UQ12</accession>
<organism evidence="2">
    <name type="scientific">Neospora caninum (strain Liverpool)</name>
    <dbReference type="NCBI Taxonomy" id="572307"/>
    <lineage>
        <taxon>Eukaryota</taxon>
        <taxon>Sar</taxon>
        <taxon>Alveolata</taxon>
        <taxon>Apicomplexa</taxon>
        <taxon>Conoidasida</taxon>
        <taxon>Coccidia</taxon>
        <taxon>Eucoccidiorida</taxon>
        <taxon>Eimeriorina</taxon>
        <taxon>Sarcocystidae</taxon>
        <taxon>Neospora</taxon>
    </lineage>
</organism>